<dbReference type="EMBL" id="QJTI01000005">
    <property type="protein sequence ID" value="PYF03848.1"/>
    <property type="molecule type" value="Genomic_DNA"/>
</dbReference>
<reference evidence="1 2" key="1">
    <citation type="submission" date="2018-06" db="EMBL/GenBank/DDBJ databases">
        <title>Genomic Encyclopedia of Archaeal and Bacterial Type Strains, Phase II (KMG-II): from individual species to whole genera.</title>
        <authorList>
            <person name="Goeker M."/>
        </authorList>
    </citation>
    <scope>NUCLEOTIDE SEQUENCE [LARGE SCALE GENOMIC DNA]</scope>
    <source>
        <strain evidence="1 2">JCM 11668</strain>
    </source>
</reference>
<gene>
    <name evidence="1" type="ORF">BJ122_105105</name>
</gene>
<evidence type="ECO:0000313" key="1">
    <source>
        <dbReference type="EMBL" id="PYF03848.1"/>
    </source>
</evidence>
<dbReference type="AlphaFoldDB" id="A0A318TL54"/>
<evidence type="ECO:0000313" key="2">
    <source>
        <dbReference type="Proteomes" id="UP000248148"/>
    </source>
</evidence>
<dbReference type="Proteomes" id="UP000248148">
    <property type="component" value="Unassembled WGS sequence"/>
</dbReference>
<name>A0A318TL54_9BRAD</name>
<dbReference type="RefSeq" id="WP_110780255.1">
    <property type="nucleotide sequence ID" value="NZ_QJTI01000005.1"/>
</dbReference>
<keyword evidence="2" id="KW-1185">Reference proteome</keyword>
<protein>
    <submittedName>
        <fullName evidence="1">Uncharacterized protein</fullName>
    </submittedName>
</protein>
<organism evidence="1 2">
    <name type="scientific">Rhodopseudomonas faecalis</name>
    <dbReference type="NCBI Taxonomy" id="99655"/>
    <lineage>
        <taxon>Bacteria</taxon>
        <taxon>Pseudomonadati</taxon>
        <taxon>Pseudomonadota</taxon>
        <taxon>Alphaproteobacteria</taxon>
        <taxon>Hyphomicrobiales</taxon>
        <taxon>Nitrobacteraceae</taxon>
        <taxon>Rhodopseudomonas</taxon>
    </lineage>
</organism>
<proteinExistence type="predicted"/>
<accession>A0A318TL54</accession>
<comment type="caution">
    <text evidence="1">The sequence shown here is derived from an EMBL/GenBank/DDBJ whole genome shotgun (WGS) entry which is preliminary data.</text>
</comment>
<sequence length="78" mass="8349">MFSVEMIAAVNSAYRVVGPTSLLLARQRRDMAAIVGGEIAEAGKHAIERATAHVRQALATADAVVARAQYQEEQPDAK</sequence>